<keyword evidence="1" id="KW-0812">Transmembrane</keyword>
<dbReference type="SUPFAM" id="SSF52821">
    <property type="entry name" value="Rhodanese/Cell cycle control phosphatase"/>
    <property type="match status" value="1"/>
</dbReference>
<proteinExistence type="predicted"/>
<sequence length="219" mass="24843">MCALLCNNCVIPPNLRPLRQPLIRKGERSACILYPGPREGFKKITFKLEKKVKRKMFLRAAVGCVVVCVVLLGLGRTLVKSEEEFCSDGLTNTKCKQKPQSLYQEEVDSVSYEQLKQMLTAGHLQLFDVREPDEFKEGAIPGATNIPLSEVQQAFTLTPDQFTQLYGVPMPEKHSSDVMLYCQRGRRSLTALHTVHTLGYSRARHYVGGYSEWFEREAQ</sequence>
<dbReference type="Proteomes" id="UP000593565">
    <property type="component" value="Unassembled WGS sequence"/>
</dbReference>
<keyword evidence="4" id="KW-1185">Reference proteome</keyword>
<accession>A0A7J5ZQM8</accession>
<keyword evidence="1" id="KW-0472">Membrane</keyword>
<evidence type="ECO:0000259" key="2">
    <source>
        <dbReference type="PROSITE" id="PS50206"/>
    </source>
</evidence>
<dbReference type="Gene3D" id="3.40.250.10">
    <property type="entry name" value="Rhodanese-like domain"/>
    <property type="match status" value="1"/>
</dbReference>
<comment type="caution">
    <text evidence="3">The sequence shown here is derived from an EMBL/GenBank/DDBJ whole genome shotgun (WGS) entry which is preliminary data.</text>
</comment>
<name>A0A7J5ZQM8_AMEME</name>
<dbReference type="Pfam" id="PF00581">
    <property type="entry name" value="Rhodanese"/>
    <property type="match status" value="1"/>
</dbReference>
<feature type="domain" description="Rhodanese" evidence="2">
    <location>
        <begin position="120"/>
        <end position="218"/>
    </location>
</feature>
<dbReference type="EMBL" id="JAAGNN010000024">
    <property type="protein sequence ID" value="KAF4072783.1"/>
    <property type="molecule type" value="Genomic_DNA"/>
</dbReference>
<dbReference type="PROSITE" id="PS50206">
    <property type="entry name" value="RHODANESE_3"/>
    <property type="match status" value="1"/>
</dbReference>
<dbReference type="OrthoDB" id="566238at2759"/>
<protein>
    <recommendedName>
        <fullName evidence="2">Rhodanese domain-containing protein</fullName>
    </recommendedName>
</protein>
<dbReference type="PANTHER" id="PTHR44086:SF4">
    <property type="entry name" value="THIOSULFATE SULFURTRANSFERASE_RHODANESE-LIKE DOMAIN-CONTAINING PROTEIN 1-RELATED"/>
    <property type="match status" value="1"/>
</dbReference>
<organism evidence="3 4">
    <name type="scientific">Ameiurus melas</name>
    <name type="common">Black bullhead</name>
    <name type="synonym">Silurus melas</name>
    <dbReference type="NCBI Taxonomy" id="219545"/>
    <lineage>
        <taxon>Eukaryota</taxon>
        <taxon>Metazoa</taxon>
        <taxon>Chordata</taxon>
        <taxon>Craniata</taxon>
        <taxon>Vertebrata</taxon>
        <taxon>Euteleostomi</taxon>
        <taxon>Actinopterygii</taxon>
        <taxon>Neopterygii</taxon>
        <taxon>Teleostei</taxon>
        <taxon>Ostariophysi</taxon>
        <taxon>Siluriformes</taxon>
        <taxon>Ictaluridae</taxon>
        <taxon>Ameiurus</taxon>
    </lineage>
</organism>
<reference evidence="3 4" key="1">
    <citation type="submission" date="2020-02" db="EMBL/GenBank/DDBJ databases">
        <title>A chromosome-scale genome assembly of the black bullhead catfish (Ameiurus melas).</title>
        <authorList>
            <person name="Wen M."/>
            <person name="Zham M."/>
            <person name="Cabau C."/>
            <person name="Klopp C."/>
            <person name="Donnadieu C."/>
            <person name="Roques C."/>
            <person name="Bouchez O."/>
            <person name="Lampietro C."/>
            <person name="Jouanno E."/>
            <person name="Herpin A."/>
            <person name="Louis A."/>
            <person name="Berthelot C."/>
            <person name="Parey E."/>
            <person name="Roest-Crollius H."/>
            <person name="Braasch I."/>
            <person name="Postlethwait J."/>
            <person name="Robinson-Rechavi M."/>
            <person name="Echchiki A."/>
            <person name="Begum T."/>
            <person name="Montfort J."/>
            <person name="Schartl M."/>
            <person name="Bobe J."/>
            <person name="Guiguen Y."/>
        </authorList>
    </citation>
    <scope>NUCLEOTIDE SEQUENCE [LARGE SCALE GENOMIC DNA]</scope>
    <source>
        <strain evidence="3">M_S1</strain>
        <tissue evidence="3">Blood</tissue>
    </source>
</reference>
<dbReference type="AlphaFoldDB" id="A0A7J5ZQM8"/>
<dbReference type="InterPro" id="IPR001763">
    <property type="entry name" value="Rhodanese-like_dom"/>
</dbReference>
<dbReference type="InterPro" id="IPR036873">
    <property type="entry name" value="Rhodanese-like_dom_sf"/>
</dbReference>
<evidence type="ECO:0000313" key="3">
    <source>
        <dbReference type="EMBL" id="KAF4072783.1"/>
    </source>
</evidence>
<feature type="transmembrane region" description="Helical" evidence="1">
    <location>
        <begin position="56"/>
        <end position="75"/>
    </location>
</feature>
<dbReference type="SMART" id="SM00450">
    <property type="entry name" value="RHOD"/>
    <property type="match status" value="1"/>
</dbReference>
<keyword evidence="1" id="KW-1133">Transmembrane helix</keyword>
<evidence type="ECO:0000313" key="4">
    <source>
        <dbReference type="Proteomes" id="UP000593565"/>
    </source>
</evidence>
<dbReference type="PANTHER" id="PTHR44086">
    <property type="entry name" value="THIOSULFATE SULFURTRANSFERASE RDL2, MITOCHONDRIAL-RELATED"/>
    <property type="match status" value="1"/>
</dbReference>
<gene>
    <name evidence="3" type="ORF">AMELA_G00251470</name>
</gene>
<evidence type="ECO:0000256" key="1">
    <source>
        <dbReference type="SAM" id="Phobius"/>
    </source>
</evidence>